<dbReference type="Gene3D" id="3.30.70.330">
    <property type="match status" value="4"/>
</dbReference>
<reference evidence="5" key="1">
    <citation type="submission" date="2021-01" db="EMBL/GenBank/DDBJ databases">
        <authorList>
            <person name="Corre E."/>
            <person name="Pelletier E."/>
            <person name="Niang G."/>
            <person name="Scheremetjew M."/>
            <person name="Finn R."/>
            <person name="Kale V."/>
            <person name="Holt S."/>
            <person name="Cochrane G."/>
            <person name="Meng A."/>
            <person name="Brown T."/>
            <person name="Cohen L."/>
        </authorList>
    </citation>
    <scope>NUCLEOTIDE SEQUENCE</scope>
    <source>
        <strain evidence="5">CCMP1594</strain>
    </source>
</reference>
<sequence length="453" mass="48830">MEVVIMRDRVTGRHRGCAFVTYGSRDEADAAIRALNGQHIIRPQTHALQVRYADSAPALVSGQPPTPNVLGLGMLPGLFPGLPVFPPFAGLGAIPLPPRQAKKINHPSRGGRKLFVGQFPRHTTMEELQNIFAEYGTVDEVFLFKDRVSGQGRGAAFVLFAEPASADAAIEGLHNKRILPPLKTFLQVKHADGEVPPFGDPKLFVGMIPFRATEEDVRDVFQQYGTLVEVTVLHKRSGQRQGAGFVRYENREQCDAAIEALDGKVRMPGSPNPLTVRYAAASKSKTTNKQPMQQQLQQQQQQAVWLQAYVQQLGASAAVAAAVAAASGVNPLAAAQQAYFGGLGGFPGVPNPPVLPQKKQSPGPPGANLFILHLPFDWGENELRGAFAPFGPIMSAMVFIDRVTGLSKGFGFVSYNNPAHASAAIAAMNGYQIGNERLLVQLKTEREPPAATH</sequence>
<proteinExistence type="predicted"/>
<dbReference type="CDD" id="cd12362">
    <property type="entry name" value="RRM3_CELF1-6"/>
    <property type="match status" value="1"/>
</dbReference>
<dbReference type="PRINTS" id="PR00961">
    <property type="entry name" value="HUDSXLRNA"/>
</dbReference>
<accession>A0A7S4FFN2</accession>
<feature type="domain" description="RRM" evidence="4">
    <location>
        <begin position="1"/>
        <end position="55"/>
    </location>
</feature>
<feature type="domain" description="RRM" evidence="4">
    <location>
        <begin position="367"/>
        <end position="445"/>
    </location>
</feature>
<dbReference type="GO" id="GO:0003729">
    <property type="term" value="F:mRNA binding"/>
    <property type="evidence" value="ECO:0007669"/>
    <property type="project" value="UniProtKB-ARBA"/>
</dbReference>
<organism evidence="5">
    <name type="scientific">Eutreptiella gymnastica</name>
    <dbReference type="NCBI Taxonomy" id="73025"/>
    <lineage>
        <taxon>Eukaryota</taxon>
        <taxon>Discoba</taxon>
        <taxon>Euglenozoa</taxon>
        <taxon>Euglenida</taxon>
        <taxon>Spirocuta</taxon>
        <taxon>Euglenophyceae</taxon>
        <taxon>Eutreptiales</taxon>
        <taxon>Eutreptiaceae</taxon>
        <taxon>Eutreptiella</taxon>
    </lineage>
</organism>
<evidence type="ECO:0000259" key="4">
    <source>
        <dbReference type="PROSITE" id="PS50102"/>
    </source>
</evidence>
<dbReference type="GO" id="GO:1990904">
    <property type="term" value="C:ribonucleoprotein complex"/>
    <property type="evidence" value="ECO:0007669"/>
    <property type="project" value="InterPro"/>
</dbReference>
<dbReference type="GO" id="GO:0009967">
    <property type="term" value="P:positive regulation of signal transduction"/>
    <property type="evidence" value="ECO:0007669"/>
    <property type="project" value="UniProtKB-ARBA"/>
</dbReference>
<dbReference type="InterPro" id="IPR000504">
    <property type="entry name" value="RRM_dom"/>
</dbReference>
<feature type="domain" description="RRM" evidence="4">
    <location>
        <begin position="201"/>
        <end position="281"/>
    </location>
</feature>
<dbReference type="PROSITE" id="PS50102">
    <property type="entry name" value="RRM"/>
    <property type="match status" value="4"/>
</dbReference>
<name>A0A7S4FFN2_9EUGL</name>
<keyword evidence="1" id="KW-0677">Repeat</keyword>
<dbReference type="GO" id="GO:0005737">
    <property type="term" value="C:cytoplasm"/>
    <property type="evidence" value="ECO:0007669"/>
    <property type="project" value="UniProtKB-ARBA"/>
</dbReference>
<evidence type="ECO:0000256" key="1">
    <source>
        <dbReference type="ARBA" id="ARBA00022737"/>
    </source>
</evidence>
<feature type="domain" description="RRM" evidence="4">
    <location>
        <begin position="112"/>
        <end position="193"/>
    </location>
</feature>
<keyword evidence="2 3" id="KW-0694">RNA-binding</keyword>
<dbReference type="InterPro" id="IPR052462">
    <property type="entry name" value="SLIRP/GR-RBP-like"/>
</dbReference>
<dbReference type="InterPro" id="IPR012677">
    <property type="entry name" value="Nucleotide-bd_a/b_plait_sf"/>
</dbReference>
<evidence type="ECO:0000256" key="3">
    <source>
        <dbReference type="PROSITE-ProRule" id="PRU00176"/>
    </source>
</evidence>
<dbReference type="Pfam" id="PF00076">
    <property type="entry name" value="RRM_1"/>
    <property type="match status" value="4"/>
</dbReference>
<evidence type="ECO:0000256" key="2">
    <source>
        <dbReference type="ARBA" id="ARBA00022884"/>
    </source>
</evidence>
<dbReference type="EMBL" id="HBJA01009896">
    <property type="protein sequence ID" value="CAE0791966.1"/>
    <property type="molecule type" value="Transcribed_RNA"/>
</dbReference>
<dbReference type="AlphaFoldDB" id="A0A7S4FFN2"/>
<evidence type="ECO:0000313" key="5">
    <source>
        <dbReference type="EMBL" id="CAE0791966.1"/>
    </source>
</evidence>
<dbReference type="SMART" id="SM00360">
    <property type="entry name" value="RRM"/>
    <property type="match status" value="3"/>
</dbReference>
<dbReference type="FunFam" id="3.30.70.330:FF:000383">
    <property type="entry name" value="Sex lethal, isoform D"/>
    <property type="match status" value="1"/>
</dbReference>
<dbReference type="GO" id="GO:0010629">
    <property type="term" value="P:negative regulation of gene expression"/>
    <property type="evidence" value="ECO:0007669"/>
    <property type="project" value="UniProtKB-ARBA"/>
</dbReference>
<gene>
    <name evidence="5" type="ORF">EGYM00163_LOCUS3082</name>
</gene>
<dbReference type="InterPro" id="IPR002343">
    <property type="entry name" value="Hud_Sxl_RNA"/>
</dbReference>
<dbReference type="InterPro" id="IPR035979">
    <property type="entry name" value="RBD_domain_sf"/>
</dbReference>
<dbReference type="SUPFAM" id="SSF54928">
    <property type="entry name" value="RNA-binding domain, RBD"/>
    <property type="match status" value="3"/>
</dbReference>
<dbReference type="PANTHER" id="PTHR48027">
    <property type="entry name" value="HETEROGENEOUS NUCLEAR RIBONUCLEOPROTEIN 87F-RELATED"/>
    <property type="match status" value="1"/>
</dbReference>
<protein>
    <recommendedName>
        <fullName evidence="4">RRM domain-containing protein</fullName>
    </recommendedName>
</protein>